<keyword evidence="2" id="KW-1185">Reference proteome</keyword>
<dbReference type="EMBL" id="CP154795">
    <property type="protein sequence ID" value="XAN06257.1"/>
    <property type="molecule type" value="Genomic_DNA"/>
</dbReference>
<evidence type="ECO:0000313" key="2">
    <source>
        <dbReference type="Proteomes" id="UP001442841"/>
    </source>
</evidence>
<dbReference type="Pfam" id="PF10604">
    <property type="entry name" value="Polyketide_cyc2"/>
    <property type="match status" value="1"/>
</dbReference>
<dbReference type="Proteomes" id="UP001442841">
    <property type="component" value="Chromosome"/>
</dbReference>
<accession>A0ABZ3FN11</accession>
<dbReference type="SUPFAM" id="SSF55961">
    <property type="entry name" value="Bet v1-like"/>
    <property type="match status" value="1"/>
</dbReference>
<evidence type="ECO:0000313" key="1">
    <source>
        <dbReference type="EMBL" id="XAN06257.1"/>
    </source>
</evidence>
<reference evidence="1 2" key="1">
    <citation type="submission" date="2024-04" db="EMBL/GenBank/DDBJ databases">
        <title>Isolation of an actinomycete strain from pig manure.</title>
        <authorList>
            <person name="Gong T."/>
            <person name="Yu Z."/>
            <person name="An M."/>
            <person name="Wei C."/>
            <person name="Yang W."/>
            <person name="Liu L."/>
        </authorList>
    </citation>
    <scope>NUCLEOTIDE SEQUENCE [LARGE SCALE GENOMIC DNA]</scope>
    <source>
        <strain evidence="1 2">ZF39</strain>
    </source>
</reference>
<organism evidence="1 2">
    <name type="scientific">Ammonicoccus fulvus</name>
    <dbReference type="NCBI Taxonomy" id="3138240"/>
    <lineage>
        <taxon>Bacteria</taxon>
        <taxon>Bacillati</taxon>
        <taxon>Actinomycetota</taxon>
        <taxon>Actinomycetes</taxon>
        <taxon>Propionibacteriales</taxon>
        <taxon>Propionibacteriaceae</taxon>
        <taxon>Ammonicoccus</taxon>
    </lineage>
</organism>
<protein>
    <submittedName>
        <fullName evidence="1">SRPBCC family protein</fullName>
    </submittedName>
</protein>
<dbReference type="Gene3D" id="3.30.530.20">
    <property type="match status" value="1"/>
</dbReference>
<dbReference type="CDD" id="cd07812">
    <property type="entry name" value="SRPBCC"/>
    <property type="match status" value="1"/>
</dbReference>
<name>A0ABZ3FN11_9ACTN</name>
<gene>
    <name evidence="1" type="ORF">AADG42_02685</name>
</gene>
<sequence length="161" mass="17476">MSRFAVSRTSTADIDAGMDEVFDILEQPARVAELTPFLHSIIDRGDGTWLWSMTGIATPTGRLSPAFTERMTLQRPSLIRFEHAPPPGSNEIAGADGEYHLTPRADGQRGCTLHIALTVMLFLPLPALSRPLFRTTMNKVIDQMGAGFSRNILAELAGGGP</sequence>
<dbReference type="InterPro" id="IPR023393">
    <property type="entry name" value="START-like_dom_sf"/>
</dbReference>
<dbReference type="InterPro" id="IPR019587">
    <property type="entry name" value="Polyketide_cyclase/dehydratase"/>
</dbReference>
<dbReference type="RefSeq" id="WP_425307690.1">
    <property type="nucleotide sequence ID" value="NZ_CP154795.1"/>
</dbReference>
<proteinExistence type="predicted"/>